<evidence type="ECO:0000313" key="3">
    <source>
        <dbReference type="Proteomes" id="UP000468687"/>
    </source>
</evidence>
<feature type="domain" description="Metallo-beta-lactamase" evidence="1">
    <location>
        <begin position="19"/>
        <end position="231"/>
    </location>
</feature>
<dbReference type="Gene3D" id="3.60.15.10">
    <property type="entry name" value="Ribonuclease Z/Hydroxyacylglutathione hydrolase-like"/>
    <property type="match status" value="1"/>
</dbReference>
<gene>
    <name evidence="2" type="ORF">G3T38_05025</name>
</gene>
<evidence type="ECO:0000313" key="2">
    <source>
        <dbReference type="EMBL" id="NEN77637.1"/>
    </source>
</evidence>
<comment type="caution">
    <text evidence="2">The sequence shown here is derived from an EMBL/GenBank/DDBJ whole genome shotgun (WGS) entry which is preliminary data.</text>
</comment>
<dbReference type="SMART" id="SM00849">
    <property type="entry name" value="Lactamase_B"/>
    <property type="match status" value="1"/>
</dbReference>
<dbReference type="RefSeq" id="WP_163770966.1">
    <property type="nucleotide sequence ID" value="NZ_JAAGXA010000002.1"/>
</dbReference>
<dbReference type="GO" id="GO:0016787">
    <property type="term" value="F:hydrolase activity"/>
    <property type="evidence" value="ECO:0007669"/>
    <property type="project" value="UniProtKB-KW"/>
</dbReference>
<name>A0A6P0HH72_9ACTN</name>
<organism evidence="2 3">
    <name type="scientific">Nocardioides zeae</name>
    <dbReference type="NCBI Taxonomy" id="1457234"/>
    <lineage>
        <taxon>Bacteria</taxon>
        <taxon>Bacillati</taxon>
        <taxon>Actinomycetota</taxon>
        <taxon>Actinomycetes</taxon>
        <taxon>Propionibacteriales</taxon>
        <taxon>Nocardioidaceae</taxon>
        <taxon>Nocardioides</taxon>
    </lineage>
</organism>
<dbReference type="Proteomes" id="UP000468687">
    <property type="component" value="Unassembled WGS sequence"/>
</dbReference>
<dbReference type="PANTHER" id="PTHR23131:SF4">
    <property type="entry name" value="METALLO-BETA-LACTAMASE SUPERFAMILY POTEIN"/>
    <property type="match status" value="1"/>
</dbReference>
<dbReference type="InterPro" id="IPR001279">
    <property type="entry name" value="Metallo-B-lactamas"/>
</dbReference>
<reference evidence="2 3" key="1">
    <citation type="journal article" date="2014" name="Int. J. Syst. Evol. Microbiol.">
        <title>Nocardioides zeae sp. nov., isolated from the stem of Zea mays.</title>
        <authorList>
            <person name="Glaeser S.P."/>
            <person name="McInroy J.A."/>
            <person name="Busse H.J."/>
            <person name="Kampfer P."/>
        </authorList>
    </citation>
    <scope>NUCLEOTIDE SEQUENCE [LARGE SCALE GENOMIC DNA]</scope>
    <source>
        <strain evidence="2 3">JCM 30728</strain>
    </source>
</reference>
<dbReference type="PANTHER" id="PTHR23131">
    <property type="entry name" value="ENDORIBONUCLEASE LACTB2"/>
    <property type="match status" value="1"/>
</dbReference>
<dbReference type="InterPro" id="IPR050662">
    <property type="entry name" value="Sec-metab_biosynth-thioest"/>
</dbReference>
<dbReference type="InterPro" id="IPR036866">
    <property type="entry name" value="RibonucZ/Hydroxyglut_hydro"/>
</dbReference>
<dbReference type="SUPFAM" id="SSF56281">
    <property type="entry name" value="Metallo-hydrolase/oxidoreductase"/>
    <property type="match status" value="1"/>
</dbReference>
<keyword evidence="3" id="KW-1185">Reference proteome</keyword>
<evidence type="ECO:0000259" key="1">
    <source>
        <dbReference type="SMART" id="SM00849"/>
    </source>
</evidence>
<dbReference type="EMBL" id="JAAGXA010000002">
    <property type="protein sequence ID" value="NEN77637.1"/>
    <property type="molecule type" value="Genomic_DNA"/>
</dbReference>
<proteinExistence type="predicted"/>
<protein>
    <submittedName>
        <fullName evidence="2">MBL fold metallo-hydrolase</fullName>
    </submittedName>
</protein>
<accession>A0A6P0HH72</accession>
<sequence>MSDHLARIELPLPLDGLPSVNCYAVLGEDDVTLVDPGWSSADTLAALTGGLAHLGRTLDDVRQVVVTHHHWDHYTQAVSLRRSHGIPVHLGRGEAPSIRAWEDLPGAFPLQVGMLRDAGADTLAAEVAAIREDVHERAMDFTMPSAWLDDGQVVDCGGTSLRVIATPGHTRGHVVFEDSATGALLTGDHVLPRTTPSIAYERAPDPRSLTTYLASLRLVAGLGDRELLPAHGEATTSAGQRALELLEHHRARLSEIAALRDAGHATPAAIAARMRWTRRERRLEELETVHRMTAVLEVAAHLDHLDRLEPGHSPEGTT</sequence>
<keyword evidence="2" id="KW-0378">Hydrolase</keyword>
<dbReference type="AlphaFoldDB" id="A0A6P0HH72"/>
<dbReference type="Pfam" id="PF00753">
    <property type="entry name" value="Lactamase_B"/>
    <property type="match status" value="1"/>
</dbReference>